<dbReference type="Proteomes" id="UP000694393">
    <property type="component" value="Unplaced"/>
</dbReference>
<protein>
    <recommendedName>
        <fullName evidence="1">SPIN-DOC-like zinc-finger domain-containing protein</fullName>
    </recommendedName>
</protein>
<dbReference type="AlphaFoldDB" id="A0A8C8VNN8"/>
<reference evidence="2" key="1">
    <citation type="submission" date="2025-08" db="UniProtKB">
        <authorList>
            <consortium name="Ensembl"/>
        </authorList>
    </citation>
    <scope>IDENTIFICATION</scope>
</reference>
<organism evidence="2 3">
    <name type="scientific">Pelusios castaneus</name>
    <name type="common">West African mud turtle</name>
    <dbReference type="NCBI Taxonomy" id="367368"/>
    <lineage>
        <taxon>Eukaryota</taxon>
        <taxon>Metazoa</taxon>
        <taxon>Chordata</taxon>
        <taxon>Craniata</taxon>
        <taxon>Vertebrata</taxon>
        <taxon>Euteleostomi</taxon>
        <taxon>Archelosauria</taxon>
        <taxon>Testudinata</taxon>
        <taxon>Testudines</taxon>
        <taxon>Pleurodira</taxon>
        <taxon>Pelomedusidae</taxon>
        <taxon>Pelusios</taxon>
    </lineage>
</organism>
<evidence type="ECO:0000313" key="3">
    <source>
        <dbReference type="Proteomes" id="UP000694393"/>
    </source>
</evidence>
<keyword evidence="3" id="KW-1185">Reference proteome</keyword>
<evidence type="ECO:0000313" key="2">
    <source>
        <dbReference type="Ensembl" id="ENSPCEP00000021008.1"/>
    </source>
</evidence>
<dbReference type="InterPro" id="IPR040647">
    <property type="entry name" value="SPIN-DOC_Znf-C2H2"/>
</dbReference>
<evidence type="ECO:0000259" key="1">
    <source>
        <dbReference type="Pfam" id="PF18658"/>
    </source>
</evidence>
<feature type="domain" description="SPIN-DOC-like zinc-finger" evidence="1">
    <location>
        <begin position="25"/>
        <end position="82"/>
    </location>
</feature>
<reference evidence="2" key="2">
    <citation type="submission" date="2025-09" db="UniProtKB">
        <authorList>
            <consortium name="Ensembl"/>
        </authorList>
    </citation>
    <scope>IDENTIFICATION</scope>
</reference>
<dbReference type="GO" id="GO:0045725">
    <property type="term" value="P:positive regulation of glycogen biosynthetic process"/>
    <property type="evidence" value="ECO:0007669"/>
    <property type="project" value="TreeGrafter"/>
</dbReference>
<sequence length="588" mass="67427">MWPKTITPKMSNKRKVDAEGRQFNERWESEYMFMLHEDKPVCILCYEAVSVMEYNIRRHFDTKHGAKYAKYTFQERHKIVQELKGRLQSQQKMFTKATLYCEGAFLKQCMLKVCEQVCPDQKQTFQNVSLSRNTIADRVRDLAGNLTTQLAEEARSYLAFSLAVGESTDNTDTAQLSIFIRAVKTDLSVTEELLDVAAIHGTTMGQDIFEAVEKSINNIKLPWEKLVGLTTDGAPAMCGEKIGLVGLMKEKMLKSDCHTHLITYHCIIHQEAMCGKVLEMDDIMTTVMKTVNFIRARGLNHRQFQLFLQEVGAEHGDVPYHTEVRWLSRSTVLKRFFELREQIALFMQSKGKPLPELSDPTWLCDFAMMCDLTEQLAQLNQRLQGYKQVITKMSDMITAFQRKLLLWKSQLEQDNLAHFPVCQSISASFSGAFPCARLATKVSRLINEFDRRFSDFRAQHSGFDIFANPFTTDINSAPHHLQVELIELQTDSGLRAKFQDVAIEDFYHLLPPDLMPQLRLHAARVLSMFGSTYLCEQMFSTMNLNKNKHKSCITNDNLHTVLQVATAQDIKPDIDLLTRGKRETEGNL</sequence>
<dbReference type="Ensembl" id="ENSPCET00000021739.1">
    <property type="protein sequence ID" value="ENSPCEP00000021008.1"/>
    <property type="gene ID" value="ENSPCEG00000016199.1"/>
</dbReference>
<dbReference type="InterPro" id="IPR012337">
    <property type="entry name" value="RNaseH-like_sf"/>
</dbReference>
<proteinExistence type="predicted"/>
<accession>A0A8C8VNN8</accession>
<dbReference type="PANTHER" id="PTHR45913:SF11">
    <property type="entry name" value="EPM2A-INTERACTING PROTEIN 1"/>
    <property type="match status" value="1"/>
</dbReference>
<dbReference type="SUPFAM" id="SSF53098">
    <property type="entry name" value="Ribonuclease H-like"/>
    <property type="match status" value="1"/>
</dbReference>
<dbReference type="Pfam" id="PF18658">
    <property type="entry name" value="zf-C2H2_12"/>
    <property type="match status" value="1"/>
</dbReference>
<name>A0A8C8VNN8_9SAUR</name>
<dbReference type="PANTHER" id="PTHR45913">
    <property type="entry name" value="EPM2A-INTERACTING PROTEIN 1"/>
    <property type="match status" value="1"/>
</dbReference>